<organism evidence="9 10">
    <name type="scientific">Mucuna pruriens</name>
    <name type="common">Velvet bean</name>
    <name type="synonym">Dolichos pruriens</name>
    <dbReference type="NCBI Taxonomy" id="157652"/>
    <lineage>
        <taxon>Eukaryota</taxon>
        <taxon>Viridiplantae</taxon>
        <taxon>Streptophyta</taxon>
        <taxon>Embryophyta</taxon>
        <taxon>Tracheophyta</taxon>
        <taxon>Spermatophyta</taxon>
        <taxon>Magnoliopsida</taxon>
        <taxon>eudicotyledons</taxon>
        <taxon>Gunneridae</taxon>
        <taxon>Pentapetalae</taxon>
        <taxon>rosids</taxon>
        <taxon>fabids</taxon>
        <taxon>Fabales</taxon>
        <taxon>Fabaceae</taxon>
        <taxon>Papilionoideae</taxon>
        <taxon>50 kb inversion clade</taxon>
        <taxon>NPAAA clade</taxon>
        <taxon>indigoferoid/millettioid clade</taxon>
        <taxon>Phaseoleae</taxon>
        <taxon>Mucuna</taxon>
    </lineage>
</organism>
<evidence type="ECO:0000259" key="8">
    <source>
        <dbReference type="PROSITE" id="PS50103"/>
    </source>
</evidence>
<gene>
    <name evidence="9" type="ORF">CR513_60074</name>
</gene>
<dbReference type="Proteomes" id="UP000257109">
    <property type="component" value="Unassembled WGS sequence"/>
</dbReference>
<dbReference type="GO" id="GO:0003677">
    <property type="term" value="F:DNA binding"/>
    <property type="evidence" value="ECO:0007669"/>
    <property type="project" value="UniProtKB-KW"/>
</dbReference>
<feature type="domain" description="C3H1-type" evidence="8">
    <location>
        <begin position="399"/>
        <end position="427"/>
    </location>
</feature>
<dbReference type="PANTHER" id="PTHR33400">
    <property type="entry name" value="ZINC FINGER CCCH DOMAIN-CONTAINING PROTEIN 6-RELATED"/>
    <property type="match status" value="1"/>
</dbReference>
<feature type="region of interest" description="Disordered" evidence="6">
    <location>
        <begin position="320"/>
        <end position="390"/>
    </location>
</feature>
<dbReference type="STRING" id="157652.A0A371E6L4"/>
<dbReference type="OrthoDB" id="1417286at2759"/>
<dbReference type="SUPFAM" id="SSF90229">
    <property type="entry name" value="CCCH zinc finger"/>
    <property type="match status" value="1"/>
</dbReference>
<keyword evidence="2 5" id="KW-0863">Zinc-finger</keyword>
<dbReference type="InterPro" id="IPR000571">
    <property type="entry name" value="Znf_CCCH"/>
</dbReference>
<evidence type="ECO:0000256" key="4">
    <source>
        <dbReference type="ARBA" id="ARBA00023125"/>
    </source>
</evidence>
<keyword evidence="3 5" id="KW-0862">Zinc</keyword>
<dbReference type="PANTHER" id="PTHR33400:SF9">
    <property type="entry name" value="C3H1-TYPE DOMAIN-CONTAINING PROTEIN"/>
    <property type="match status" value="1"/>
</dbReference>
<name>A0A371E6L4_MUCPR</name>
<feature type="compositionally biased region" description="Basic and acidic residues" evidence="6">
    <location>
        <begin position="345"/>
        <end position="390"/>
    </location>
</feature>
<accession>A0A371E6L4</accession>
<protein>
    <submittedName>
        <fullName evidence="9">Zinc finger CCCH domain-containing protein 30</fullName>
    </submittedName>
</protein>
<dbReference type="GO" id="GO:0008270">
    <property type="term" value="F:zinc ion binding"/>
    <property type="evidence" value="ECO:0007669"/>
    <property type="project" value="UniProtKB-KW"/>
</dbReference>
<feature type="zinc finger region" description="C3H1-type" evidence="5">
    <location>
        <begin position="399"/>
        <end position="427"/>
    </location>
</feature>
<dbReference type="AlphaFoldDB" id="A0A371E6L4"/>
<sequence length="446" mass="50051">CFLLAWCYCFSVFYLHGATASVFYTLVRTFSSEDCPSKVGEKYQDHLQAKGLSIWPSTTNEYDDDLPPGFESNHFWNQSKAELPHIPQIKWECPPLFTLSDGWRVAVGEESREIYDQQKREIRVLEAIYPRAYSIPPGPSISSEVEKECYDDSLTPLVSFIPIEDQEGSVEYIEPHVKAAVTKHEDSPTNLQQYITSETSLINSQCSEKKKPVAITYSEAEVAAASALVVASMTSNEIDMDLLAEIFNDPVMIEKLIEKHRTVITTVSTPTSNSKPSTSLVQLSSPALNTTVGLLHASESSQETPSVSLLTSTLVKPATAVATSSAKPTKTRPVTRHPPSTGAVKDVDRKVIRKSDTHKEDVQRQEARDVRRSGTHKEDTQRQGLKRPRDNITMEEVKFKIQKPCKYFNSSRGCRNGSNCRFQHDVSGMSRIAKRLNVRSENTWRM</sequence>
<evidence type="ECO:0000256" key="7">
    <source>
        <dbReference type="SAM" id="SignalP"/>
    </source>
</evidence>
<evidence type="ECO:0000313" key="9">
    <source>
        <dbReference type="EMBL" id="RDX61674.1"/>
    </source>
</evidence>
<feature type="signal peptide" evidence="7">
    <location>
        <begin position="1"/>
        <end position="20"/>
    </location>
</feature>
<comment type="caution">
    <text evidence="9">The sequence shown here is derived from an EMBL/GenBank/DDBJ whole genome shotgun (WGS) entry which is preliminary data.</text>
</comment>
<evidence type="ECO:0000256" key="3">
    <source>
        <dbReference type="ARBA" id="ARBA00022833"/>
    </source>
</evidence>
<dbReference type="InterPro" id="IPR036855">
    <property type="entry name" value="Znf_CCCH_sf"/>
</dbReference>
<keyword evidence="1 5" id="KW-0479">Metal-binding</keyword>
<dbReference type="EMBL" id="QJKJ01015991">
    <property type="protein sequence ID" value="RDX61674.1"/>
    <property type="molecule type" value="Genomic_DNA"/>
</dbReference>
<proteinExistence type="predicted"/>
<keyword evidence="10" id="KW-1185">Reference proteome</keyword>
<evidence type="ECO:0000256" key="5">
    <source>
        <dbReference type="PROSITE-ProRule" id="PRU00723"/>
    </source>
</evidence>
<evidence type="ECO:0000256" key="1">
    <source>
        <dbReference type="ARBA" id="ARBA00022723"/>
    </source>
</evidence>
<keyword evidence="7" id="KW-0732">Signal</keyword>
<reference evidence="9" key="1">
    <citation type="submission" date="2018-05" db="EMBL/GenBank/DDBJ databases">
        <title>Draft genome of Mucuna pruriens seed.</title>
        <authorList>
            <person name="Nnadi N.E."/>
            <person name="Vos R."/>
            <person name="Hasami M.H."/>
            <person name="Devisetty U.K."/>
            <person name="Aguiy J.C."/>
        </authorList>
    </citation>
    <scope>NUCLEOTIDE SEQUENCE [LARGE SCALE GENOMIC DNA]</scope>
    <source>
        <strain evidence="9">JCA_2017</strain>
    </source>
</reference>
<dbReference type="PROSITE" id="PS50103">
    <property type="entry name" value="ZF_C3H1"/>
    <property type="match status" value="1"/>
</dbReference>
<feature type="non-terminal residue" evidence="9">
    <location>
        <position position="1"/>
    </location>
</feature>
<feature type="chain" id="PRO_5016753301" evidence="7">
    <location>
        <begin position="21"/>
        <end position="446"/>
    </location>
</feature>
<keyword evidence="4" id="KW-0238">DNA-binding</keyword>
<evidence type="ECO:0000313" key="10">
    <source>
        <dbReference type="Proteomes" id="UP000257109"/>
    </source>
</evidence>
<evidence type="ECO:0000256" key="6">
    <source>
        <dbReference type="SAM" id="MobiDB-lite"/>
    </source>
</evidence>
<evidence type="ECO:0000256" key="2">
    <source>
        <dbReference type="ARBA" id="ARBA00022771"/>
    </source>
</evidence>